<gene>
    <name evidence="1" type="primary">AUGUSTUS-3.0.2_34780</name>
    <name evidence="1" type="ORF">TcasGA2_TC034780</name>
</gene>
<evidence type="ECO:0000313" key="1">
    <source>
        <dbReference type="EMBL" id="KYB26749.1"/>
    </source>
</evidence>
<name>A0A139WFT7_TRICA</name>
<reference evidence="1 2" key="2">
    <citation type="journal article" date="2010" name="Nucleic Acids Res.">
        <title>BeetleBase in 2010: revisions to provide comprehensive genomic information for Tribolium castaneum.</title>
        <authorList>
            <person name="Kim H.S."/>
            <person name="Murphy T."/>
            <person name="Xia J."/>
            <person name="Caragea D."/>
            <person name="Park Y."/>
            <person name="Beeman R.W."/>
            <person name="Lorenzen M.D."/>
            <person name="Butcher S."/>
            <person name="Manak J.R."/>
            <person name="Brown S.J."/>
        </authorList>
    </citation>
    <scope>GENOME REANNOTATION</scope>
    <source>
        <strain evidence="1 2">Georgia GA2</strain>
    </source>
</reference>
<keyword evidence="2" id="KW-1185">Reference proteome</keyword>
<sequence length="39" mass="4466">MTPRAKMSSECVCIWNQTMQTQNSTQKILEMAKSCNTQN</sequence>
<accession>A0A139WFT7</accession>
<organism evidence="1 2">
    <name type="scientific">Tribolium castaneum</name>
    <name type="common">Red flour beetle</name>
    <dbReference type="NCBI Taxonomy" id="7070"/>
    <lineage>
        <taxon>Eukaryota</taxon>
        <taxon>Metazoa</taxon>
        <taxon>Ecdysozoa</taxon>
        <taxon>Arthropoda</taxon>
        <taxon>Hexapoda</taxon>
        <taxon>Insecta</taxon>
        <taxon>Pterygota</taxon>
        <taxon>Neoptera</taxon>
        <taxon>Endopterygota</taxon>
        <taxon>Coleoptera</taxon>
        <taxon>Polyphaga</taxon>
        <taxon>Cucujiformia</taxon>
        <taxon>Tenebrionidae</taxon>
        <taxon>Tenebrionidae incertae sedis</taxon>
        <taxon>Tribolium</taxon>
    </lineage>
</organism>
<dbReference type="AlphaFoldDB" id="A0A139WFT7"/>
<dbReference type="Proteomes" id="UP000007266">
    <property type="component" value="Linkage group 7"/>
</dbReference>
<dbReference type="EMBL" id="KQ971352">
    <property type="protein sequence ID" value="KYB26749.1"/>
    <property type="molecule type" value="Genomic_DNA"/>
</dbReference>
<proteinExistence type="predicted"/>
<protein>
    <submittedName>
        <fullName evidence="1">Uncharacterized protein</fullName>
    </submittedName>
</protein>
<reference evidence="1 2" key="1">
    <citation type="journal article" date="2008" name="Nature">
        <title>The genome of the model beetle and pest Tribolium castaneum.</title>
        <authorList>
            <consortium name="Tribolium Genome Sequencing Consortium"/>
            <person name="Richards S."/>
            <person name="Gibbs R.A."/>
            <person name="Weinstock G.M."/>
            <person name="Brown S.J."/>
            <person name="Denell R."/>
            <person name="Beeman R.W."/>
            <person name="Gibbs R."/>
            <person name="Beeman R.W."/>
            <person name="Brown S.J."/>
            <person name="Bucher G."/>
            <person name="Friedrich M."/>
            <person name="Grimmelikhuijzen C.J."/>
            <person name="Klingler M."/>
            <person name="Lorenzen M."/>
            <person name="Richards S."/>
            <person name="Roth S."/>
            <person name="Schroder R."/>
            <person name="Tautz D."/>
            <person name="Zdobnov E.M."/>
            <person name="Muzny D."/>
            <person name="Gibbs R.A."/>
            <person name="Weinstock G.M."/>
            <person name="Attaway T."/>
            <person name="Bell S."/>
            <person name="Buhay C.J."/>
            <person name="Chandrabose M.N."/>
            <person name="Chavez D."/>
            <person name="Clerk-Blankenburg K.P."/>
            <person name="Cree A."/>
            <person name="Dao M."/>
            <person name="Davis C."/>
            <person name="Chacko J."/>
            <person name="Dinh H."/>
            <person name="Dugan-Rocha S."/>
            <person name="Fowler G."/>
            <person name="Garner T.T."/>
            <person name="Garnes J."/>
            <person name="Gnirke A."/>
            <person name="Hawes A."/>
            <person name="Hernandez J."/>
            <person name="Hines S."/>
            <person name="Holder M."/>
            <person name="Hume J."/>
            <person name="Jhangiani S.N."/>
            <person name="Joshi V."/>
            <person name="Khan Z.M."/>
            <person name="Jackson L."/>
            <person name="Kovar C."/>
            <person name="Kowis A."/>
            <person name="Lee S."/>
            <person name="Lewis L.R."/>
            <person name="Margolis J."/>
            <person name="Morgan M."/>
            <person name="Nazareth L.V."/>
            <person name="Nguyen N."/>
            <person name="Okwuonu G."/>
            <person name="Parker D."/>
            <person name="Richards S."/>
            <person name="Ruiz S.J."/>
            <person name="Santibanez J."/>
            <person name="Savard J."/>
            <person name="Scherer S.E."/>
            <person name="Schneider B."/>
            <person name="Sodergren E."/>
            <person name="Tautz D."/>
            <person name="Vattahil S."/>
            <person name="Villasana D."/>
            <person name="White C.S."/>
            <person name="Wright R."/>
            <person name="Park Y."/>
            <person name="Beeman R.W."/>
            <person name="Lord J."/>
            <person name="Oppert B."/>
            <person name="Lorenzen M."/>
            <person name="Brown S."/>
            <person name="Wang L."/>
            <person name="Savard J."/>
            <person name="Tautz D."/>
            <person name="Richards S."/>
            <person name="Weinstock G."/>
            <person name="Gibbs R.A."/>
            <person name="Liu Y."/>
            <person name="Worley K."/>
            <person name="Weinstock G."/>
            <person name="Elsik C.G."/>
            <person name="Reese J.T."/>
            <person name="Elhaik E."/>
            <person name="Landan G."/>
            <person name="Graur D."/>
            <person name="Arensburger P."/>
            <person name="Atkinson P."/>
            <person name="Beeman R.W."/>
            <person name="Beidler J."/>
            <person name="Brown S.J."/>
            <person name="Demuth J.P."/>
            <person name="Drury D.W."/>
            <person name="Du Y.Z."/>
            <person name="Fujiwara H."/>
            <person name="Lorenzen M."/>
            <person name="Maselli V."/>
            <person name="Osanai M."/>
            <person name="Park Y."/>
            <person name="Robertson H.M."/>
            <person name="Tu Z."/>
            <person name="Wang J.J."/>
            <person name="Wang S."/>
            <person name="Richards S."/>
            <person name="Song H."/>
            <person name="Zhang L."/>
            <person name="Sodergren E."/>
            <person name="Werner D."/>
            <person name="Stanke M."/>
            <person name="Morgenstern B."/>
            <person name="Solovyev V."/>
            <person name="Kosarev P."/>
            <person name="Brown G."/>
            <person name="Chen H.C."/>
            <person name="Ermolaeva O."/>
            <person name="Hlavina W."/>
            <person name="Kapustin Y."/>
            <person name="Kiryutin B."/>
            <person name="Kitts P."/>
            <person name="Maglott D."/>
            <person name="Pruitt K."/>
            <person name="Sapojnikov V."/>
            <person name="Souvorov A."/>
            <person name="Mackey A.J."/>
            <person name="Waterhouse R.M."/>
            <person name="Wyder S."/>
            <person name="Zdobnov E.M."/>
            <person name="Zdobnov E.M."/>
            <person name="Wyder S."/>
            <person name="Kriventseva E.V."/>
            <person name="Kadowaki T."/>
            <person name="Bork P."/>
            <person name="Aranda M."/>
            <person name="Bao R."/>
            <person name="Beermann A."/>
            <person name="Berns N."/>
            <person name="Bolognesi R."/>
            <person name="Bonneton F."/>
            <person name="Bopp D."/>
            <person name="Brown S.J."/>
            <person name="Bucher G."/>
            <person name="Butts T."/>
            <person name="Chaumot A."/>
            <person name="Denell R.E."/>
            <person name="Ferrier D.E."/>
            <person name="Friedrich M."/>
            <person name="Gordon C.M."/>
            <person name="Jindra M."/>
            <person name="Klingler M."/>
            <person name="Lan Q."/>
            <person name="Lattorff H.M."/>
            <person name="Laudet V."/>
            <person name="von Levetsow C."/>
            <person name="Liu Z."/>
            <person name="Lutz R."/>
            <person name="Lynch J.A."/>
            <person name="da Fonseca R.N."/>
            <person name="Posnien N."/>
            <person name="Reuter R."/>
            <person name="Roth S."/>
            <person name="Savard J."/>
            <person name="Schinko J.B."/>
            <person name="Schmitt C."/>
            <person name="Schoppmeier M."/>
            <person name="Schroder R."/>
            <person name="Shippy T.D."/>
            <person name="Simonnet F."/>
            <person name="Marques-Souza H."/>
            <person name="Tautz D."/>
            <person name="Tomoyasu Y."/>
            <person name="Trauner J."/>
            <person name="Van der Zee M."/>
            <person name="Vervoort M."/>
            <person name="Wittkopp N."/>
            <person name="Wimmer E.A."/>
            <person name="Yang X."/>
            <person name="Jones A.K."/>
            <person name="Sattelle D.B."/>
            <person name="Ebert P.R."/>
            <person name="Nelson D."/>
            <person name="Scott J.G."/>
            <person name="Beeman R.W."/>
            <person name="Muthukrishnan S."/>
            <person name="Kramer K.J."/>
            <person name="Arakane Y."/>
            <person name="Beeman R.W."/>
            <person name="Zhu Q."/>
            <person name="Hogenkamp D."/>
            <person name="Dixit R."/>
            <person name="Oppert B."/>
            <person name="Jiang H."/>
            <person name="Zou Z."/>
            <person name="Marshall J."/>
            <person name="Elpidina E."/>
            <person name="Vinokurov K."/>
            <person name="Oppert C."/>
            <person name="Zou Z."/>
            <person name="Evans J."/>
            <person name="Lu Z."/>
            <person name="Zhao P."/>
            <person name="Sumathipala N."/>
            <person name="Altincicek B."/>
            <person name="Vilcinskas A."/>
            <person name="Williams M."/>
            <person name="Hultmark D."/>
            <person name="Hetru C."/>
            <person name="Jiang H."/>
            <person name="Grimmelikhuijzen C.J."/>
            <person name="Hauser F."/>
            <person name="Cazzamali G."/>
            <person name="Williamson M."/>
            <person name="Park Y."/>
            <person name="Li B."/>
            <person name="Tanaka Y."/>
            <person name="Predel R."/>
            <person name="Neupert S."/>
            <person name="Schachtner J."/>
            <person name="Verleyen P."/>
            <person name="Raible F."/>
            <person name="Bork P."/>
            <person name="Friedrich M."/>
            <person name="Walden K.K."/>
            <person name="Robertson H.M."/>
            <person name="Angeli S."/>
            <person name="Foret S."/>
            <person name="Bucher G."/>
            <person name="Schuetz S."/>
            <person name="Maleszka R."/>
            <person name="Wimmer E.A."/>
            <person name="Beeman R.W."/>
            <person name="Lorenzen M."/>
            <person name="Tomoyasu Y."/>
            <person name="Miller S.C."/>
            <person name="Grossmann D."/>
            <person name="Bucher G."/>
        </authorList>
    </citation>
    <scope>NUCLEOTIDE SEQUENCE [LARGE SCALE GENOMIC DNA]</scope>
    <source>
        <strain evidence="1 2">Georgia GA2</strain>
    </source>
</reference>
<dbReference type="InParanoid" id="A0A139WFT7"/>
<evidence type="ECO:0000313" key="2">
    <source>
        <dbReference type="Proteomes" id="UP000007266"/>
    </source>
</evidence>